<evidence type="ECO:0000313" key="2">
    <source>
        <dbReference type="Proteomes" id="UP000246351"/>
    </source>
</evidence>
<proteinExistence type="predicted"/>
<dbReference type="InterPro" id="IPR014729">
    <property type="entry name" value="Rossmann-like_a/b/a_fold"/>
</dbReference>
<dbReference type="AlphaFoldDB" id="A0A317Z607"/>
<dbReference type="Pfam" id="PF05636">
    <property type="entry name" value="HIGH_NTase1"/>
    <property type="match status" value="1"/>
</dbReference>
<dbReference type="Proteomes" id="UP000246351">
    <property type="component" value="Unassembled WGS sequence"/>
</dbReference>
<dbReference type="EMBL" id="QEIV01001357">
    <property type="protein sequence ID" value="PWZ96810.1"/>
    <property type="molecule type" value="Genomic_DNA"/>
</dbReference>
<organism evidence="1 2">
    <name type="scientific">Staphylococcus pseudintermedius</name>
    <dbReference type="NCBI Taxonomy" id="283734"/>
    <lineage>
        <taxon>Bacteria</taxon>
        <taxon>Bacillati</taxon>
        <taxon>Bacillota</taxon>
        <taxon>Bacilli</taxon>
        <taxon>Bacillales</taxon>
        <taxon>Staphylococcaceae</taxon>
        <taxon>Staphylococcus</taxon>
        <taxon>Staphylococcus intermedius group</taxon>
    </lineage>
</organism>
<evidence type="ECO:0000313" key="1">
    <source>
        <dbReference type="EMBL" id="PWZ96810.1"/>
    </source>
</evidence>
<dbReference type="InterPro" id="IPR008513">
    <property type="entry name" value="tRNA(Met)_cyd_acetate_ligase"/>
</dbReference>
<gene>
    <name evidence="1" type="ORF">DD924_13385</name>
</gene>
<accession>A0A317Z607</accession>
<protein>
    <recommendedName>
        <fullName evidence="3">Nucleotidyltransferase</fullName>
    </recommendedName>
</protein>
<sequence length="21" mass="2507">MKSVAMITEYHPFHHGHLYHA</sequence>
<comment type="caution">
    <text evidence="1">The sequence shown here is derived from an EMBL/GenBank/DDBJ whole genome shotgun (WGS) entry which is preliminary data.</text>
</comment>
<dbReference type="Gene3D" id="3.40.50.620">
    <property type="entry name" value="HUPs"/>
    <property type="match status" value="1"/>
</dbReference>
<name>A0A317Z607_STAPS</name>
<evidence type="ECO:0008006" key="3">
    <source>
        <dbReference type="Google" id="ProtNLM"/>
    </source>
</evidence>
<feature type="non-terminal residue" evidence="1">
    <location>
        <position position="21"/>
    </location>
</feature>
<reference evidence="1 2" key="1">
    <citation type="journal article" date="2018" name="Vet. Microbiol.">
        <title>Clonal diversity and geographic distribution of methicillin-resistant Staphylococcus pseudintermedius from Australian animals: Discovery of novel sequence types.</title>
        <authorList>
            <person name="Worthing K.A."/>
            <person name="Abraham S."/>
            <person name="Coombs G.W."/>
            <person name="Pang S."/>
            <person name="Saputra S."/>
            <person name="Jordan D."/>
            <person name="Trott D.J."/>
            <person name="Norris J.M."/>
        </authorList>
    </citation>
    <scope>NUCLEOTIDE SEQUENCE [LARGE SCALE GENOMIC DNA]</scope>
    <source>
        <strain evidence="1 2">ST71 3</strain>
    </source>
</reference>